<gene>
    <name evidence="1" type="ORF">ABIF29_003606</name>
</gene>
<keyword evidence="2" id="KW-1185">Reference proteome</keyword>
<dbReference type="RefSeq" id="WP_253623436.1">
    <property type="nucleotide sequence ID" value="NZ_CP126004.1"/>
</dbReference>
<dbReference type="Proteomes" id="UP001565471">
    <property type="component" value="Unassembled WGS sequence"/>
</dbReference>
<dbReference type="EMBL" id="JBGBZA010000002">
    <property type="protein sequence ID" value="MEY9316807.1"/>
    <property type="molecule type" value="Genomic_DNA"/>
</dbReference>
<proteinExistence type="predicted"/>
<organism evidence="1 2">
    <name type="scientific">Bradyrhizobium elkanii</name>
    <dbReference type="NCBI Taxonomy" id="29448"/>
    <lineage>
        <taxon>Bacteria</taxon>
        <taxon>Pseudomonadati</taxon>
        <taxon>Pseudomonadota</taxon>
        <taxon>Alphaproteobacteria</taxon>
        <taxon>Hyphomicrobiales</taxon>
        <taxon>Nitrobacteraceae</taxon>
        <taxon>Bradyrhizobium</taxon>
    </lineage>
</organism>
<name>A0ABV4F066_BRAEL</name>
<protein>
    <submittedName>
        <fullName evidence="1">Uncharacterized protein</fullName>
    </submittedName>
</protein>
<reference evidence="1 2" key="1">
    <citation type="submission" date="2024-07" db="EMBL/GenBank/DDBJ databases">
        <title>Genomic Encyclopedia of Type Strains, Phase V (KMG-V): Genome sequencing to study the core and pangenomes of soil and plant-associated prokaryotes.</title>
        <authorList>
            <person name="Whitman W."/>
        </authorList>
    </citation>
    <scope>NUCLEOTIDE SEQUENCE [LARGE SCALE GENOMIC DNA]</scope>
    <source>
        <strain evidence="1 2">USDA 415</strain>
    </source>
</reference>
<sequence length="102" mass="11560">MYKNVMVASSKRQATAMIAWMKLDADVWEPLAYGDPVTKLYAHAKLVRPSEGVDQAHSDWVFEKLVPNLCLTATTVPPNWKIPQEHVEYRPTTRTTSLAIAY</sequence>
<evidence type="ECO:0000313" key="1">
    <source>
        <dbReference type="EMBL" id="MEY9316807.1"/>
    </source>
</evidence>
<accession>A0ABV4F066</accession>
<comment type="caution">
    <text evidence="1">The sequence shown here is derived from an EMBL/GenBank/DDBJ whole genome shotgun (WGS) entry which is preliminary data.</text>
</comment>
<evidence type="ECO:0000313" key="2">
    <source>
        <dbReference type="Proteomes" id="UP001565471"/>
    </source>
</evidence>